<keyword evidence="1" id="KW-0408">Iron</keyword>
<keyword evidence="1" id="KW-0479">Metal-binding</keyword>
<comment type="cofactor">
    <cofactor evidence="1">
        <name>Fe cation</name>
        <dbReference type="ChEBI" id="CHEBI:24875"/>
    </cofactor>
</comment>
<feature type="binding site" evidence="1">
    <location>
        <position position="611"/>
    </location>
    <ligand>
        <name>Fe cation</name>
        <dbReference type="ChEBI" id="CHEBI:24875"/>
    </ligand>
</feature>
<keyword evidence="1" id="KW-0533">Nickel</keyword>
<dbReference type="InterPro" id="IPR050867">
    <property type="entry name" value="NiFe/NiFeSe_hydrgnase_LSU"/>
</dbReference>
<keyword evidence="1" id="KW-0460">Magnesium</keyword>
<feature type="binding site" evidence="1">
    <location>
        <position position="118"/>
    </location>
    <ligand>
        <name>Ni(2+)</name>
        <dbReference type="ChEBI" id="CHEBI:49786"/>
    </ligand>
</feature>
<accession>A0A6J4TED1</accession>
<dbReference type="InterPro" id="IPR029014">
    <property type="entry name" value="NiFe-Hase_large"/>
</dbReference>
<feature type="binding site" evidence="1">
    <location>
        <position position="118"/>
    </location>
    <ligand>
        <name>Fe cation</name>
        <dbReference type="ChEBI" id="CHEBI:24875"/>
    </ligand>
</feature>
<dbReference type="PANTHER" id="PTHR42958">
    <property type="entry name" value="HYDROGENASE-2 LARGE CHAIN"/>
    <property type="match status" value="1"/>
</dbReference>
<evidence type="ECO:0000256" key="1">
    <source>
        <dbReference type="PIRSR" id="PIRSR601501-1"/>
    </source>
</evidence>
<sequence length="639" mass="71979">MCFKNLPIEFDSQGNATLKQGVANPYTYTETPAPTPIEDDPERMRELFARNGAIRRVDFDPVTRVAGALAFHTVVDLDSREVLETASMATLFRGYEVILQGRDPRDAINISSRACGVCGGVHATTSALACEMAFGISPPPMGVVARNLLLSTEYLYDHPIHLSLLAGPDFSEEAVRETNPEIWTRAENTRTQGREVHGYEFMSELMTDLTPLTGKLYLEGLYYTRLAREAYVLIGGKYPHPHTVVPGGVSTTIDPSDLNEIMLRVVKYFDYGRKTVAIWNDIAEFFYDVNPKYKDIGTRPKNMVEPGQWDDPFAYDASYENCDDWGRRRWATPGVLVDGELVTTSLQMVNAGVEEFVEHAFYEEWTGNGSGNEYYKFPTDPAGNPLSPYHPWNKETIPKPTATSWKEKYSWSTAPRWDRMAMETGAYSRIWTAAMTPNYRQSNYIEPTGHSLKIHLPKASLPNTEIEWKIPEVWGAFERNRARAYCILYTAAIAYDNLLLAYDLLRKGGPDAKMSTPFKVPKDHRIGVGLWSAGRGYLTHHMEIDKGVIKNYQILTPSTWMASPKDPFGNPGPYEEAVMATPLLENYEKPEDFKGIDVLRAIRSFDPCMPCTTHIHSDDRTITREIISCACGATGDHEH</sequence>
<comment type="cofactor">
    <cofactor evidence="1">
        <name>Ni(2+)</name>
        <dbReference type="ChEBI" id="CHEBI:49786"/>
    </cofactor>
</comment>
<feature type="binding site" evidence="1">
    <location>
        <position position="614"/>
    </location>
    <ligand>
        <name>Mg(2+)</name>
        <dbReference type="ChEBI" id="CHEBI:18420"/>
    </ligand>
</feature>
<evidence type="ECO:0000313" key="2">
    <source>
        <dbReference type="EMBL" id="CAA9521186.1"/>
    </source>
</evidence>
<dbReference type="Pfam" id="PF00374">
    <property type="entry name" value="NiFeSe_Hases"/>
    <property type="match status" value="2"/>
</dbReference>
<feature type="binding site" evidence="1">
    <location>
        <position position="554"/>
    </location>
    <ligand>
        <name>Mg(2+)</name>
        <dbReference type="ChEBI" id="CHEBI:18420"/>
    </ligand>
</feature>
<proteinExistence type="predicted"/>
<dbReference type="SUPFAM" id="SSF56762">
    <property type="entry name" value="HydB/Nqo4-like"/>
    <property type="match status" value="1"/>
</dbReference>
<gene>
    <name evidence="2" type="ORF">AVDCRST_MAG53-3561</name>
</gene>
<dbReference type="EMBL" id="CADCVR010000102">
    <property type="protein sequence ID" value="CAA9521186.1"/>
    <property type="molecule type" value="Genomic_DNA"/>
</dbReference>
<dbReference type="GO" id="GO:0016151">
    <property type="term" value="F:nickel cation binding"/>
    <property type="evidence" value="ECO:0007669"/>
    <property type="project" value="InterPro"/>
</dbReference>
<feature type="binding site" evidence="1">
    <location>
        <position position="115"/>
    </location>
    <ligand>
        <name>Ni(2+)</name>
        <dbReference type="ChEBI" id="CHEBI:49786"/>
    </ligand>
</feature>
<name>A0A6J4TED1_9ACTN</name>
<reference evidence="2" key="1">
    <citation type="submission" date="2020-02" db="EMBL/GenBank/DDBJ databases">
        <authorList>
            <person name="Meier V. D."/>
        </authorList>
    </citation>
    <scope>NUCLEOTIDE SEQUENCE</scope>
    <source>
        <strain evidence="2">AVDCRST_MAG53</strain>
    </source>
</reference>
<dbReference type="Gene3D" id="1.10.645.10">
    <property type="entry name" value="Cytochrome-c3 Hydrogenase, chain B"/>
    <property type="match status" value="1"/>
</dbReference>
<feature type="binding site" evidence="1">
    <location>
        <position position="96"/>
    </location>
    <ligand>
        <name>Mg(2+)</name>
        <dbReference type="ChEBI" id="CHEBI:18420"/>
    </ligand>
</feature>
<dbReference type="InterPro" id="IPR001501">
    <property type="entry name" value="Ni-dep_hyd_lsu"/>
</dbReference>
<protein>
    <submittedName>
        <fullName evidence="2">[Ni/Fe] hydrogenase, large subunit MSMEG_2719</fullName>
    </submittedName>
</protein>
<organism evidence="2">
    <name type="scientific">uncultured Solirubrobacteraceae bacterium</name>
    <dbReference type="NCBI Taxonomy" id="1162706"/>
    <lineage>
        <taxon>Bacteria</taxon>
        <taxon>Bacillati</taxon>
        <taxon>Actinomycetota</taxon>
        <taxon>Thermoleophilia</taxon>
        <taxon>Solirubrobacterales</taxon>
        <taxon>Solirubrobacteraceae</taxon>
        <taxon>environmental samples</taxon>
    </lineage>
</organism>
<dbReference type="PANTHER" id="PTHR42958:SF2">
    <property type="entry name" value="UPTAKE HYDROGENASE LARGE SUBUNIT"/>
    <property type="match status" value="1"/>
</dbReference>
<feature type="binding site" evidence="1">
    <location>
        <position position="608"/>
    </location>
    <ligand>
        <name>Ni(2+)</name>
        <dbReference type="ChEBI" id="CHEBI:49786"/>
    </ligand>
</feature>
<dbReference type="AlphaFoldDB" id="A0A6J4TED1"/>